<name>A0AAV7XTT6_9NEOP</name>
<feature type="compositionally biased region" description="Basic residues" evidence="10">
    <location>
        <begin position="26"/>
        <end position="45"/>
    </location>
</feature>
<evidence type="ECO:0000256" key="1">
    <source>
        <dbReference type="ARBA" id="ARBA00003777"/>
    </source>
</evidence>
<evidence type="ECO:0000256" key="10">
    <source>
        <dbReference type="SAM" id="MobiDB-lite"/>
    </source>
</evidence>
<dbReference type="Pfam" id="PF23241">
    <property type="entry name" value="HAT_PRP39_C"/>
    <property type="match status" value="1"/>
</dbReference>
<dbReference type="InterPro" id="IPR059164">
    <property type="entry name" value="HAT_PRP39_C"/>
</dbReference>
<dbReference type="GO" id="GO:0000243">
    <property type="term" value="C:commitment complex"/>
    <property type="evidence" value="ECO:0007669"/>
    <property type="project" value="TreeGrafter"/>
</dbReference>
<accession>A0AAV7XTT6</accession>
<dbReference type="InterPro" id="IPR003107">
    <property type="entry name" value="HAT"/>
</dbReference>
<dbReference type="FunFam" id="1.25.40.10:FF:000063">
    <property type="entry name" value="Pre-mRNA processing factor 39"/>
    <property type="match status" value="1"/>
</dbReference>
<dbReference type="GO" id="GO:0071004">
    <property type="term" value="C:U2-type prespliceosome"/>
    <property type="evidence" value="ECO:0007669"/>
    <property type="project" value="TreeGrafter"/>
</dbReference>
<keyword evidence="4" id="KW-0677">Repeat</keyword>
<organism evidence="11 12">
    <name type="scientific">Megalurothrips usitatus</name>
    <name type="common">bean blossom thrips</name>
    <dbReference type="NCBI Taxonomy" id="439358"/>
    <lineage>
        <taxon>Eukaryota</taxon>
        <taxon>Metazoa</taxon>
        <taxon>Ecdysozoa</taxon>
        <taxon>Arthropoda</taxon>
        <taxon>Hexapoda</taxon>
        <taxon>Insecta</taxon>
        <taxon>Pterygota</taxon>
        <taxon>Neoptera</taxon>
        <taxon>Paraneoptera</taxon>
        <taxon>Thysanoptera</taxon>
        <taxon>Terebrantia</taxon>
        <taxon>Thripoidea</taxon>
        <taxon>Thripidae</taxon>
        <taxon>Megalurothrips</taxon>
    </lineage>
</organism>
<evidence type="ECO:0000256" key="2">
    <source>
        <dbReference type="ARBA" id="ARBA00004123"/>
    </source>
</evidence>
<dbReference type="Proteomes" id="UP001075354">
    <property type="component" value="Chromosome 4"/>
</dbReference>
<feature type="compositionally biased region" description="Acidic residues" evidence="10">
    <location>
        <begin position="1"/>
        <end position="15"/>
    </location>
</feature>
<dbReference type="GO" id="GO:0030627">
    <property type="term" value="F:pre-mRNA 5'-splice site binding"/>
    <property type="evidence" value="ECO:0007669"/>
    <property type="project" value="TreeGrafter"/>
</dbReference>
<comment type="subcellular location">
    <subcellularLocation>
        <location evidence="2">Nucleus</location>
    </subcellularLocation>
</comment>
<dbReference type="GO" id="GO:0000395">
    <property type="term" value="P:mRNA 5'-splice site recognition"/>
    <property type="evidence" value="ECO:0007669"/>
    <property type="project" value="TreeGrafter"/>
</dbReference>
<dbReference type="EMBL" id="JAPTSV010000004">
    <property type="protein sequence ID" value="KAJ1528805.1"/>
    <property type="molecule type" value="Genomic_DNA"/>
</dbReference>
<dbReference type="Pfam" id="PF23240">
    <property type="entry name" value="HAT_PRP39_N"/>
    <property type="match status" value="1"/>
</dbReference>
<dbReference type="GO" id="GO:0005685">
    <property type="term" value="C:U1 snRNP"/>
    <property type="evidence" value="ECO:0007669"/>
    <property type="project" value="TreeGrafter"/>
</dbReference>
<dbReference type="AlphaFoldDB" id="A0AAV7XTT6"/>
<evidence type="ECO:0000256" key="4">
    <source>
        <dbReference type="ARBA" id="ARBA00022737"/>
    </source>
</evidence>
<feature type="compositionally biased region" description="Polar residues" evidence="10">
    <location>
        <begin position="63"/>
        <end position="73"/>
    </location>
</feature>
<evidence type="ECO:0000256" key="6">
    <source>
        <dbReference type="ARBA" id="ARBA00023242"/>
    </source>
</evidence>
<feature type="region of interest" description="Disordered" evidence="10">
    <location>
        <begin position="788"/>
        <end position="811"/>
    </location>
</feature>
<evidence type="ECO:0000256" key="8">
    <source>
        <dbReference type="ARBA" id="ARBA00067962"/>
    </source>
</evidence>
<evidence type="ECO:0000256" key="3">
    <source>
        <dbReference type="ARBA" id="ARBA00022664"/>
    </source>
</evidence>
<comment type="function">
    <text evidence="1">Involved in pre-mRNA splicing.</text>
</comment>
<keyword evidence="12" id="KW-1185">Reference proteome</keyword>
<dbReference type="FunFam" id="1.25.40.10:FF:000091">
    <property type="entry name" value="Pre-mRNA-processing factor 39"/>
    <property type="match status" value="1"/>
</dbReference>
<keyword evidence="3" id="KW-0507">mRNA processing</keyword>
<evidence type="ECO:0000256" key="9">
    <source>
        <dbReference type="ARBA" id="ARBA00080852"/>
    </source>
</evidence>
<comment type="caution">
    <text evidence="11">The sequence shown here is derived from an EMBL/GenBank/DDBJ whole genome shotgun (WGS) entry which is preliminary data.</text>
</comment>
<keyword evidence="6" id="KW-0539">Nucleus</keyword>
<sequence>MASGSEDEVIGDGEEEVRPTRATRASARRTKKATPARGAKARRGRSAAATSDSSMEVDEMEQMNGSSNENGNSDAVPELDDAPPPPNVQPSPIRTGIKLKTNSISEDTPDDQTMITDTGYDGMQAVSEDAYVGDNTADESMGTLRLPEDSQETLDGSRIEEHNNETLESSDAGNNGIGGDVEVTPKKSASKRKLPVDGEYDPSSPTSENENEENPSKKAALSGSPKKDKEAKAKVLPELEKYWKAVKDDPADFTGWTYLLQYVDQENDVEAAREAYDAFLSHYPYCYGYWRKFADYEKKKGNKDQCEELCLQGQLPEVTLTALKQPSLYVFARGLKAIPLSVDLWIHYLNYCRAAHADEEDFLRGEYEKALDACGMEFRSDRLWESYLKWEVEAGRLLNVTALYDRLLATPTQAYNTHFESFQAHVNENPPNKILSIDEFLKIRQEVLQQKKTFEQADAADDAAPPGDDLDAPPGEESEQVKIAKNDEETTAVRERIISIRKKLHSQTVDAVTARWNFEEGIKRPYFHVKPLERCQLKNWKEYLDYEIEQGEVKRIIVLFERCLIACALYEEFWIKFVKFLQGLKDGDWTDNIRDVLRRACTIHHPKKPSLHLFWSEFEESQGNYDKASDVLCHIEKLVPGMLQIVYRRINLERRQGNLDKASELYEHYISNSQNKTIVVNTAVKYARFCWKVQDDIDKAISILRQALETDKESSRLYLQLINMEMERSPMNEATIIEILDECISRDLEPEQKILFAQRKLEFLEDFGSDIGSIQRAQEEFQQVLKQCKDRKKKSDDKGAANLPATNYPPPNYAQNGTYAAAWPAQATVAAAAATGTTSTTATTTSATSYSQQYTQAGSYQSGDYSNYQNWNYSQAGYGGYNQAWAGYYNY</sequence>
<keyword evidence="5" id="KW-0508">mRNA splicing</keyword>
<reference evidence="11" key="1">
    <citation type="submission" date="2022-12" db="EMBL/GenBank/DDBJ databases">
        <title>Chromosome-level genome assembly of the bean flower thrips Megalurothrips usitatus.</title>
        <authorList>
            <person name="Ma L."/>
            <person name="Liu Q."/>
            <person name="Li H."/>
            <person name="Cai W."/>
        </authorList>
    </citation>
    <scope>NUCLEOTIDE SEQUENCE</scope>
    <source>
        <strain evidence="11">Cailab_2022a</strain>
    </source>
</reference>
<feature type="compositionally biased region" description="Polar residues" evidence="10">
    <location>
        <begin position="100"/>
        <end position="116"/>
    </location>
</feature>
<proteinExistence type="inferred from homology"/>
<comment type="similarity">
    <text evidence="7">Belongs to the PRP39 family.</text>
</comment>
<dbReference type="SUPFAM" id="SSF48452">
    <property type="entry name" value="TPR-like"/>
    <property type="match status" value="2"/>
</dbReference>
<evidence type="ECO:0000256" key="7">
    <source>
        <dbReference type="ARBA" id="ARBA00038019"/>
    </source>
</evidence>
<evidence type="ECO:0000313" key="11">
    <source>
        <dbReference type="EMBL" id="KAJ1528805.1"/>
    </source>
</evidence>
<feature type="compositionally biased region" description="Acidic residues" evidence="10">
    <location>
        <begin position="468"/>
        <end position="478"/>
    </location>
</feature>
<dbReference type="InterPro" id="IPR011990">
    <property type="entry name" value="TPR-like_helical_dom_sf"/>
</dbReference>
<protein>
    <recommendedName>
        <fullName evidence="8">Pre-mRNA-processing factor 39</fullName>
    </recommendedName>
    <alternativeName>
        <fullName evidence="9">PRP39 homolog</fullName>
    </alternativeName>
</protein>
<dbReference type="SMART" id="SM00386">
    <property type="entry name" value="HAT"/>
    <property type="match status" value="7"/>
</dbReference>
<feature type="region of interest" description="Disordered" evidence="10">
    <location>
        <begin position="455"/>
        <end position="486"/>
    </location>
</feature>
<feature type="compositionally biased region" description="Basic and acidic residues" evidence="10">
    <location>
        <begin position="155"/>
        <end position="165"/>
    </location>
</feature>
<dbReference type="Gene3D" id="1.25.40.10">
    <property type="entry name" value="Tetratricopeptide repeat domain"/>
    <property type="match status" value="2"/>
</dbReference>
<dbReference type="PANTHER" id="PTHR17204">
    <property type="entry name" value="PRE-MRNA PROCESSING PROTEIN PRP39-RELATED"/>
    <property type="match status" value="1"/>
</dbReference>
<dbReference type="PANTHER" id="PTHR17204:SF5">
    <property type="entry name" value="PRE-MRNA-PROCESSING FACTOR 39"/>
    <property type="match status" value="1"/>
</dbReference>
<evidence type="ECO:0000256" key="5">
    <source>
        <dbReference type="ARBA" id="ARBA00023187"/>
    </source>
</evidence>
<feature type="region of interest" description="Disordered" evidence="10">
    <location>
        <begin position="1"/>
        <end position="232"/>
    </location>
</feature>
<evidence type="ECO:0000313" key="12">
    <source>
        <dbReference type="Proteomes" id="UP001075354"/>
    </source>
</evidence>
<gene>
    <name evidence="11" type="ORF">ONE63_007183</name>
</gene>